<comment type="caution">
    <text evidence="2">The sequence shown here is derived from an EMBL/GenBank/DDBJ whole genome shotgun (WGS) entry which is preliminary data.</text>
</comment>
<dbReference type="RefSeq" id="WP_124875959.1">
    <property type="nucleotide sequence ID" value="NZ_RQJO01000008.1"/>
</dbReference>
<feature type="transmembrane region" description="Helical" evidence="1">
    <location>
        <begin position="12"/>
        <end position="31"/>
    </location>
</feature>
<keyword evidence="3" id="KW-1185">Reference proteome</keyword>
<feature type="transmembrane region" description="Helical" evidence="1">
    <location>
        <begin position="384"/>
        <end position="402"/>
    </location>
</feature>
<keyword evidence="1" id="KW-0812">Transmembrane</keyword>
<keyword evidence="1" id="KW-0472">Membrane</keyword>
<feature type="transmembrane region" description="Helical" evidence="1">
    <location>
        <begin position="117"/>
        <end position="135"/>
    </location>
</feature>
<organism evidence="2 3">
    <name type="scientific">Larkinella rosea</name>
    <dbReference type="NCBI Taxonomy" id="2025312"/>
    <lineage>
        <taxon>Bacteria</taxon>
        <taxon>Pseudomonadati</taxon>
        <taxon>Bacteroidota</taxon>
        <taxon>Cytophagia</taxon>
        <taxon>Cytophagales</taxon>
        <taxon>Spirosomataceae</taxon>
        <taxon>Larkinella</taxon>
    </lineage>
</organism>
<reference evidence="2 3" key="1">
    <citation type="submission" date="2018-11" db="EMBL/GenBank/DDBJ databases">
        <authorList>
            <person name="Zhou Z."/>
            <person name="Wang G."/>
        </authorList>
    </citation>
    <scope>NUCLEOTIDE SEQUENCE [LARGE SCALE GENOMIC DNA]</scope>
    <source>
        <strain evidence="2 3">KCTC52004</strain>
    </source>
</reference>
<keyword evidence="1" id="KW-1133">Transmembrane helix</keyword>
<feature type="transmembrane region" description="Helical" evidence="1">
    <location>
        <begin position="175"/>
        <end position="202"/>
    </location>
</feature>
<name>A0A3P1BUR1_9BACT</name>
<dbReference type="Proteomes" id="UP000271925">
    <property type="component" value="Unassembled WGS sequence"/>
</dbReference>
<feature type="transmembrane region" description="Helical" evidence="1">
    <location>
        <begin position="254"/>
        <end position="271"/>
    </location>
</feature>
<feature type="transmembrane region" description="Helical" evidence="1">
    <location>
        <begin position="353"/>
        <end position="372"/>
    </location>
</feature>
<evidence type="ECO:0000256" key="1">
    <source>
        <dbReference type="SAM" id="Phobius"/>
    </source>
</evidence>
<dbReference type="EMBL" id="RQJO01000008">
    <property type="protein sequence ID" value="RRB04848.1"/>
    <property type="molecule type" value="Genomic_DNA"/>
</dbReference>
<accession>A0A3P1BUR1</accession>
<dbReference type="OrthoDB" id="938262at2"/>
<evidence type="ECO:0008006" key="4">
    <source>
        <dbReference type="Google" id="ProtNLM"/>
    </source>
</evidence>
<sequence>MIQVSAWLRRISPVLVAFPMVCFLALVLIFADNIPWMDDLQAFIEFLIEYTAADSFAEKLHWLLVPNNEHRIVFAKLTTVFFYKLTGTLNFRWLILVGFGCLLALLLVLFRIFRTLYLPLLAFLPVTFVLFQPQYRLTSFWAITALQHQVVPMLALWAIYLLANANRPTVFSVRFFGAIGLQLLVSFSNSNGLFGWVAGAAVLLVQWRLEGTNFLWRLVIWIGLGVLAILFYFHDFANLQGNESSLSFLLKNPHLVFFAFFTFLGGLFDFFPTQGIVVRSILPTAAGMTLVAILFGLFKTTLLPSLWQRNRKPVDLKLNHRRYFFVGAYVFLLVNAVVIAVLRPRFGYDVMLISNYMIYPALFVILLYLNLLSETRNPERRKQWMMGGIGLGALVWVVMYFYHLPPLGAQKLIRQTSVFNQKHNDLGFGAIIGSAYAKAISQWMHMSTQKGFYSYPENTFYAPYEQTLLKPVPPADSSFHLLVQESADEFRVITNDWPLPAGIDDACIIVKSDQHTYLFPAENLFFPVQYYLKRRMPNVSARVLKSFLYPGTYQLGLLIVPNGKADIRFSNQFLNVR</sequence>
<dbReference type="AlphaFoldDB" id="A0A3P1BUR1"/>
<protein>
    <recommendedName>
        <fullName evidence="4">Glycosyltransferase RgtA/B/C/D-like domain-containing protein</fullName>
    </recommendedName>
</protein>
<feature type="transmembrane region" description="Helical" evidence="1">
    <location>
        <begin position="323"/>
        <end position="341"/>
    </location>
</feature>
<evidence type="ECO:0000313" key="3">
    <source>
        <dbReference type="Proteomes" id="UP000271925"/>
    </source>
</evidence>
<feature type="transmembrane region" description="Helical" evidence="1">
    <location>
        <begin position="277"/>
        <end position="302"/>
    </location>
</feature>
<feature type="transmembrane region" description="Helical" evidence="1">
    <location>
        <begin position="91"/>
        <end position="110"/>
    </location>
</feature>
<feature type="transmembrane region" description="Helical" evidence="1">
    <location>
        <begin position="141"/>
        <end position="163"/>
    </location>
</feature>
<evidence type="ECO:0000313" key="2">
    <source>
        <dbReference type="EMBL" id="RRB04848.1"/>
    </source>
</evidence>
<proteinExistence type="predicted"/>
<feature type="transmembrane region" description="Helical" evidence="1">
    <location>
        <begin position="214"/>
        <end position="233"/>
    </location>
</feature>
<gene>
    <name evidence="2" type="ORF">EHT25_15415</name>
</gene>